<comment type="caution">
    <text evidence="3">The sequence shown here is derived from an EMBL/GenBank/DDBJ whole genome shotgun (WGS) entry which is preliminary data.</text>
</comment>
<proteinExistence type="predicted"/>
<gene>
    <name evidence="3" type="ORF">ABB29_06625</name>
</gene>
<dbReference type="OrthoDB" id="9798046at2"/>
<evidence type="ECO:0000313" key="3">
    <source>
        <dbReference type="EMBL" id="KRG70421.1"/>
    </source>
</evidence>
<name>A0A0R0CL91_9GAMM</name>
<accession>A0A0R0CL91</accession>
<dbReference type="EMBL" id="LDJL01000006">
    <property type="protein sequence ID" value="KRG70421.1"/>
    <property type="molecule type" value="Genomic_DNA"/>
</dbReference>
<dbReference type="Proteomes" id="UP000052052">
    <property type="component" value="Unassembled WGS sequence"/>
</dbReference>
<organism evidence="3 4">
    <name type="scientific">Pseudoxanthomonas dokdonensis</name>
    <dbReference type="NCBI Taxonomy" id="344882"/>
    <lineage>
        <taxon>Bacteria</taxon>
        <taxon>Pseudomonadati</taxon>
        <taxon>Pseudomonadota</taxon>
        <taxon>Gammaproteobacteria</taxon>
        <taxon>Lysobacterales</taxon>
        <taxon>Lysobacteraceae</taxon>
        <taxon>Pseudoxanthomonas</taxon>
    </lineage>
</organism>
<evidence type="ECO:0000313" key="4">
    <source>
        <dbReference type="Proteomes" id="UP000052052"/>
    </source>
</evidence>
<sequence>MSQHPVVPEARPEPRIERLQRWFAALCSALLHLLMLLILLHSSPPIVSSPQSAAGGSRTQVRFIGQPGQTRQPAPEPIKKPKPLANKKPAKPARAASRLQSTLVDRADQPIPPVQQQATPQPQPTAPSAEPAPSPAQQPSDPPPPSQSRRPELWTGQPPGMLPRETAPENAGLSASPAVRNGRGRDISASGPSMELGGYLVYYEVLSDDKLRAWADAGIKELSIPLPGTRYYMVCDIQIAIKRGSGKCRSVDPGSPEMDAIGDARKVVTMQRVYKQGELVWSGPGPYR</sequence>
<dbReference type="AlphaFoldDB" id="A0A0R0CL91"/>
<feature type="compositionally biased region" description="Low complexity" evidence="1">
    <location>
        <begin position="83"/>
        <end position="96"/>
    </location>
</feature>
<reference evidence="3 4" key="1">
    <citation type="submission" date="2015-05" db="EMBL/GenBank/DDBJ databases">
        <title>Genome sequencing and analysis of members of genus Stenotrophomonas.</title>
        <authorList>
            <person name="Patil P.P."/>
            <person name="Midha S."/>
            <person name="Patil P.B."/>
        </authorList>
    </citation>
    <scope>NUCLEOTIDE SEQUENCE [LARGE SCALE GENOMIC DNA]</scope>
    <source>
        <strain evidence="3 4">DSM 21858</strain>
    </source>
</reference>
<keyword evidence="2" id="KW-0472">Membrane</keyword>
<keyword evidence="2" id="KW-1133">Transmembrane helix</keyword>
<evidence type="ECO:0008006" key="5">
    <source>
        <dbReference type="Google" id="ProtNLM"/>
    </source>
</evidence>
<feature type="region of interest" description="Disordered" evidence="1">
    <location>
        <begin position="112"/>
        <end position="191"/>
    </location>
</feature>
<keyword evidence="2" id="KW-0812">Transmembrane</keyword>
<evidence type="ECO:0000256" key="2">
    <source>
        <dbReference type="SAM" id="Phobius"/>
    </source>
</evidence>
<feature type="region of interest" description="Disordered" evidence="1">
    <location>
        <begin position="66"/>
        <end position="99"/>
    </location>
</feature>
<protein>
    <recommendedName>
        <fullName evidence="5">Plasmid stabilization protein ParE</fullName>
    </recommendedName>
</protein>
<feature type="transmembrane region" description="Helical" evidence="2">
    <location>
        <begin position="21"/>
        <end position="40"/>
    </location>
</feature>
<feature type="compositionally biased region" description="Pro residues" evidence="1">
    <location>
        <begin position="121"/>
        <end position="146"/>
    </location>
</feature>
<keyword evidence="4" id="KW-1185">Reference proteome</keyword>
<dbReference type="RefSeq" id="WP_057657835.1">
    <property type="nucleotide sequence ID" value="NZ_LDJL01000006.1"/>
</dbReference>
<dbReference type="PATRIC" id="fig|344882.3.peg.2664"/>
<evidence type="ECO:0000256" key="1">
    <source>
        <dbReference type="SAM" id="MobiDB-lite"/>
    </source>
</evidence>